<feature type="compositionally biased region" description="Low complexity" evidence="1">
    <location>
        <begin position="160"/>
        <end position="201"/>
    </location>
</feature>
<feature type="region of interest" description="Disordered" evidence="1">
    <location>
        <begin position="397"/>
        <end position="431"/>
    </location>
</feature>
<keyword evidence="2" id="KW-0812">Transmembrane</keyword>
<name>A0A0C2X2D9_SERVB</name>
<evidence type="ECO:0000313" key="4">
    <source>
        <dbReference type="Proteomes" id="UP000054097"/>
    </source>
</evidence>
<keyword evidence="4" id="KW-1185">Reference proteome</keyword>
<accession>A0A0C2X2D9</accession>
<dbReference type="AlphaFoldDB" id="A0A0C2X2D9"/>
<dbReference type="HOGENOM" id="CLU_504488_0_0_1"/>
<feature type="region of interest" description="Disordered" evidence="1">
    <location>
        <begin position="444"/>
        <end position="463"/>
    </location>
</feature>
<dbReference type="Proteomes" id="UP000054097">
    <property type="component" value="Unassembled WGS sequence"/>
</dbReference>
<feature type="compositionally biased region" description="Polar residues" evidence="1">
    <location>
        <begin position="444"/>
        <end position="456"/>
    </location>
</feature>
<evidence type="ECO:0000256" key="2">
    <source>
        <dbReference type="SAM" id="Phobius"/>
    </source>
</evidence>
<dbReference type="EMBL" id="KN824280">
    <property type="protein sequence ID" value="KIM32433.1"/>
    <property type="molecule type" value="Genomic_DNA"/>
</dbReference>
<organism evidence="3 4">
    <name type="scientific">Serendipita vermifera MAFF 305830</name>
    <dbReference type="NCBI Taxonomy" id="933852"/>
    <lineage>
        <taxon>Eukaryota</taxon>
        <taxon>Fungi</taxon>
        <taxon>Dikarya</taxon>
        <taxon>Basidiomycota</taxon>
        <taxon>Agaricomycotina</taxon>
        <taxon>Agaricomycetes</taxon>
        <taxon>Sebacinales</taxon>
        <taxon>Serendipitaceae</taxon>
        <taxon>Serendipita</taxon>
    </lineage>
</organism>
<dbReference type="OrthoDB" id="3265734at2759"/>
<dbReference type="Gene3D" id="2.60.120.260">
    <property type="entry name" value="Galactose-binding domain-like"/>
    <property type="match status" value="2"/>
</dbReference>
<evidence type="ECO:0000313" key="3">
    <source>
        <dbReference type="EMBL" id="KIM32433.1"/>
    </source>
</evidence>
<keyword evidence="2" id="KW-1133">Transmembrane helix</keyword>
<gene>
    <name evidence="3" type="ORF">M408DRAFT_327004</name>
</gene>
<reference evidence="4" key="2">
    <citation type="submission" date="2015-01" db="EMBL/GenBank/DDBJ databases">
        <title>Evolutionary Origins and Diversification of the Mycorrhizal Mutualists.</title>
        <authorList>
            <consortium name="DOE Joint Genome Institute"/>
            <consortium name="Mycorrhizal Genomics Consortium"/>
            <person name="Kohler A."/>
            <person name="Kuo A."/>
            <person name="Nagy L.G."/>
            <person name="Floudas D."/>
            <person name="Copeland A."/>
            <person name="Barry K.W."/>
            <person name="Cichocki N."/>
            <person name="Veneault-Fourrey C."/>
            <person name="LaButti K."/>
            <person name="Lindquist E.A."/>
            <person name="Lipzen A."/>
            <person name="Lundell T."/>
            <person name="Morin E."/>
            <person name="Murat C."/>
            <person name="Riley R."/>
            <person name="Ohm R."/>
            <person name="Sun H."/>
            <person name="Tunlid A."/>
            <person name="Henrissat B."/>
            <person name="Grigoriev I.V."/>
            <person name="Hibbett D.S."/>
            <person name="Martin F."/>
        </authorList>
    </citation>
    <scope>NUCLEOTIDE SEQUENCE [LARGE SCALE GENOMIC DNA]</scope>
    <source>
        <strain evidence="4">MAFF 305830</strain>
    </source>
</reference>
<evidence type="ECO:0000256" key="1">
    <source>
        <dbReference type="SAM" id="MobiDB-lite"/>
    </source>
</evidence>
<feature type="compositionally biased region" description="Low complexity" evidence="1">
    <location>
        <begin position="397"/>
        <end position="407"/>
    </location>
</feature>
<proteinExistence type="predicted"/>
<reference evidence="3 4" key="1">
    <citation type="submission" date="2014-04" db="EMBL/GenBank/DDBJ databases">
        <authorList>
            <consortium name="DOE Joint Genome Institute"/>
            <person name="Kuo A."/>
            <person name="Zuccaro A."/>
            <person name="Kohler A."/>
            <person name="Nagy L.G."/>
            <person name="Floudas D."/>
            <person name="Copeland A."/>
            <person name="Barry K.W."/>
            <person name="Cichocki N."/>
            <person name="Veneault-Fourrey C."/>
            <person name="LaButti K."/>
            <person name="Lindquist E.A."/>
            <person name="Lipzen A."/>
            <person name="Lundell T."/>
            <person name="Morin E."/>
            <person name="Murat C."/>
            <person name="Sun H."/>
            <person name="Tunlid A."/>
            <person name="Henrissat B."/>
            <person name="Grigoriev I.V."/>
            <person name="Hibbett D.S."/>
            <person name="Martin F."/>
            <person name="Nordberg H.P."/>
            <person name="Cantor M.N."/>
            <person name="Hua S.X."/>
        </authorList>
    </citation>
    <scope>NUCLEOTIDE SEQUENCE [LARGE SCALE GENOMIC DNA]</scope>
    <source>
        <strain evidence="3 4">MAFF 305830</strain>
    </source>
</reference>
<protein>
    <submittedName>
        <fullName evidence="3">Uncharacterized protein</fullName>
    </submittedName>
</protein>
<sequence>MTIVDDVSDSLIYSQSGPAWWGANYRNGQGRYVDGHSYNQPNVIAYGFTWHETVGDGASVSLTFTGTRVNLTGTICRVGWPTILDFYIDGQYMSRFEHQPEVLDDRRNSTHANTTLLYTIADFDNLAPAQHTFRAVSVGEDTLFVVDFIAYEPSDAVPVTSSNSASLTTTSAASTTRSTTSSSSSTSSRSTTSQSTTSTSAGDYQPVVAAMDVPASDSRIIYSPPDAWGTYSSVRRATSCLEGTMSSSTAGSYLTYNFTGTTVQVYTVSSPVGANYSIIIDGQNQGTYSSYDPSADPSLCSSRPLYSTMGLSDTQHTLVLTVLDAASGSTQDTVQFVGFRVSSPSINQSSNASSGSALNIGAIVGGVVGGLAGLVLLVLLVLWWMRRQRKAEEESLASALDAPADSSGGEDPFASANRSEDHSQARAHWAAESMTSAGLPLTINSHQVPSTISPSQPEMDDASTERLTYYTLPSYHENVRERTAARDLSEADVEAISRRLREVMRNQVGQPAANADGVGTMMPPRELIDHLVEEQLHPRP</sequence>
<feature type="region of interest" description="Disordered" evidence="1">
    <location>
        <begin position="157"/>
        <end position="203"/>
    </location>
</feature>
<keyword evidence="2" id="KW-0472">Membrane</keyword>
<feature type="transmembrane region" description="Helical" evidence="2">
    <location>
        <begin position="360"/>
        <end position="385"/>
    </location>
</feature>